<accession>A0A848LDM0</accession>
<feature type="region of interest" description="Disordered" evidence="1">
    <location>
        <begin position="283"/>
        <end position="317"/>
    </location>
</feature>
<dbReference type="Proteomes" id="UP000518300">
    <property type="component" value="Unassembled WGS sequence"/>
</dbReference>
<feature type="compositionally biased region" description="Basic and acidic residues" evidence="1">
    <location>
        <begin position="297"/>
        <end position="317"/>
    </location>
</feature>
<comment type="caution">
    <text evidence="3">The sequence shown here is derived from an EMBL/GenBank/DDBJ whole genome shotgun (WGS) entry which is preliminary data.</text>
</comment>
<feature type="domain" description="Double-GTPase 2" evidence="2">
    <location>
        <begin position="49"/>
        <end position="274"/>
    </location>
</feature>
<dbReference type="SUPFAM" id="SSF52540">
    <property type="entry name" value="P-loop containing nucleoside triphosphate hydrolases"/>
    <property type="match status" value="1"/>
</dbReference>
<dbReference type="InterPro" id="IPR027417">
    <property type="entry name" value="P-loop_NTPase"/>
</dbReference>
<dbReference type="EMBL" id="JABBJJ010000078">
    <property type="protein sequence ID" value="NMO16797.1"/>
    <property type="molecule type" value="Genomic_DNA"/>
</dbReference>
<name>A0A848LDM0_9BACT</name>
<organism evidence="3 4">
    <name type="scientific">Pyxidicoccus fallax</name>
    <dbReference type="NCBI Taxonomy" id="394095"/>
    <lineage>
        <taxon>Bacteria</taxon>
        <taxon>Pseudomonadati</taxon>
        <taxon>Myxococcota</taxon>
        <taxon>Myxococcia</taxon>
        <taxon>Myxococcales</taxon>
        <taxon>Cystobacterineae</taxon>
        <taxon>Myxococcaceae</taxon>
        <taxon>Pyxidicoccus</taxon>
    </lineage>
</organism>
<gene>
    <name evidence="3" type="ORF">HG543_18300</name>
</gene>
<evidence type="ECO:0000313" key="3">
    <source>
        <dbReference type="EMBL" id="NMO16797.1"/>
    </source>
</evidence>
<dbReference type="Pfam" id="PF19993">
    <property type="entry name" value="DO-GTPase2"/>
    <property type="match status" value="1"/>
</dbReference>
<evidence type="ECO:0000256" key="1">
    <source>
        <dbReference type="SAM" id="MobiDB-lite"/>
    </source>
</evidence>
<keyword evidence="4" id="KW-1185">Reference proteome</keyword>
<dbReference type="InterPro" id="IPR045528">
    <property type="entry name" value="DO-GTPase2"/>
</dbReference>
<sequence length="317" mass="34648">MAEAAPAIAEEGDVATAPSEAQAAVDVFAGNEMSAAETEDITLRWPTQLIVLAGAEYSGKSTMLTAIYEHFGRGSFAGFDFAGSRSLIGFEKICHANRVASGGTRPTTERTIPSDEAGYYHLALRETFGKRRRRQVLFSALSGELYGWARDSREDCEKLTFLRRANAIVVLVDGEKLANLETRVNAYADAASLLDVLLDAQMVPPGCQVEFVFSKLDRIRAAGESALAFLKQTQEKLETKFRVRVPQLVFREIAARPGPSNEVEELANGLASAFATWVEPQSRANVDGGRGPQPPSDAREFSKFGWRRAEEGKRAKP</sequence>
<protein>
    <recommendedName>
        <fullName evidence="2">Double-GTPase 2 domain-containing protein</fullName>
    </recommendedName>
</protein>
<dbReference type="RefSeq" id="WP_169346080.1">
    <property type="nucleotide sequence ID" value="NZ_JABBJJ010000078.1"/>
</dbReference>
<proteinExistence type="predicted"/>
<dbReference type="AlphaFoldDB" id="A0A848LDM0"/>
<evidence type="ECO:0000313" key="4">
    <source>
        <dbReference type="Proteomes" id="UP000518300"/>
    </source>
</evidence>
<reference evidence="3 4" key="1">
    <citation type="submission" date="2020-04" db="EMBL/GenBank/DDBJ databases">
        <title>Draft genome of Pyxidicoccus fallax type strain.</title>
        <authorList>
            <person name="Whitworth D.E."/>
        </authorList>
    </citation>
    <scope>NUCLEOTIDE SEQUENCE [LARGE SCALE GENOMIC DNA]</scope>
    <source>
        <strain evidence="3 4">DSM 14698</strain>
    </source>
</reference>
<evidence type="ECO:0000259" key="2">
    <source>
        <dbReference type="Pfam" id="PF19993"/>
    </source>
</evidence>